<proteinExistence type="predicted"/>
<dbReference type="Proteomes" id="UP000267342">
    <property type="component" value="Chromosome"/>
</dbReference>
<keyword evidence="2" id="KW-1185">Reference proteome</keyword>
<evidence type="ECO:0000313" key="1">
    <source>
        <dbReference type="EMBL" id="BBG29211.1"/>
    </source>
</evidence>
<evidence type="ECO:0000313" key="2">
    <source>
        <dbReference type="Proteomes" id="UP000267342"/>
    </source>
</evidence>
<sequence length="52" mass="6049">MPSRLDLNESKFTFYVIAFGQIHQLDHFDQPVEMLDDLFNATTITGRRHGQP</sequence>
<dbReference type="EMBL" id="AP018933">
    <property type="protein sequence ID" value="BBG29211.1"/>
    <property type="molecule type" value="Genomic_DNA"/>
</dbReference>
<accession>A0A348HC59</accession>
<dbReference type="KEGG" id="zpl:ZBT109_0422"/>
<dbReference type="AlphaFoldDB" id="A0A348HC59"/>
<gene>
    <name evidence="1" type="ORF">ZBT109_0422</name>
</gene>
<name>A0A348HC59_9GAMM</name>
<reference evidence="1 2" key="1">
    <citation type="submission" date="2018-09" db="EMBL/GenBank/DDBJ databases">
        <title>Zymobacter palmae IAM14233 (=T109) whole genome analysis.</title>
        <authorList>
            <person name="Yanase H."/>
        </authorList>
    </citation>
    <scope>NUCLEOTIDE SEQUENCE [LARGE SCALE GENOMIC DNA]</scope>
    <source>
        <strain evidence="1 2">IAM14233</strain>
    </source>
</reference>
<protein>
    <submittedName>
        <fullName evidence="1">Uncharacterized protein</fullName>
    </submittedName>
</protein>
<organism evidence="1 2">
    <name type="scientific">Zymobacter palmae</name>
    <dbReference type="NCBI Taxonomy" id="33074"/>
    <lineage>
        <taxon>Bacteria</taxon>
        <taxon>Pseudomonadati</taxon>
        <taxon>Pseudomonadota</taxon>
        <taxon>Gammaproteobacteria</taxon>
        <taxon>Oceanospirillales</taxon>
        <taxon>Halomonadaceae</taxon>
        <taxon>Zymobacter group</taxon>
        <taxon>Zymobacter</taxon>
    </lineage>
</organism>